<sequence>MDALVVRLQAVQSFSHRSRFSTEFVTLPLSRRASLGVRGFRHLGLTSSSLNGSASSFGSSSQEEDEPDEPPGSKKDGEGEYENVGSEWLVNGERSSSSTPSCTPSKEELLRLRRNAELRKIHDDLAKHRSRQLSEDLQVHEGEVRVPSWAATALTFAIAFSAGVVLAQFRGDLKSRNKRAVVDVRVAPSGIASVPYPEQLLGHFRAQEAPQSDLKDVLADGSVKLRTAAADSFLRMQDAAREEGVWLIPLSGFRSVSSQQGVFFDVKAERKQSVTERAKISAPPGYSEHHTGYAIDIGDPTDPKTYFRSEFDVGPTYRWLQQNAARFHFELSFPKDNLQGVLYEPWHWRFVGDDHSLLTFYAQHKFVTSFPNCKY</sequence>
<evidence type="ECO:0000259" key="2">
    <source>
        <dbReference type="Pfam" id="PF02557"/>
    </source>
</evidence>
<dbReference type="InterPro" id="IPR058193">
    <property type="entry name" value="VanY/YodJ_core_dom"/>
</dbReference>
<dbReference type="Gene3D" id="3.30.1380.10">
    <property type="match status" value="1"/>
</dbReference>
<dbReference type="PANTHER" id="PTHR34385:SF1">
    <property type="entry name" value="PEPTIDOGLYCAN L-ALANYL-D-GLUTAMATE ENDOPEPTIDASE CWLK"/>
    <property type="match status" value="1"/>
</dbReference>
<dbReference type="AlphaFoldDB" id="A0A8T0H828"/>
<dbReference type="InterPro" id="IPR003709">
    <property type="entry name" value="VanY-like_core_dom"/>
</dbReference>
<keyword evidence="4" id="KW-1185">Reference proteome</keyword>
<feature type="compositionally biased region" description="Low complexity" evidence="1">
    <location>
        <begin position="50"/>
        <end position="61"/>
    </location>
</feature>
<evidence type="ECO:0000313" key="4">
    <source>
        <dbReference type="Proteomes" id="UP000822688"/>
    </source>
</evidence>
<dbReference type="SUPFAM" id="SSF55166">
    <property type="entry name" value="Hedgehog/DD-peptidase"/>
    <property type="match status" value="1"/>
</dbReference>
<evidence type="ECO:0000256" key="1">
    <source>
        <dbReference type="SAM" id="MobiDB-lite"/>
    </source>
</evidence>
<protein>
    <recommendedName>
        <fullName evidence="2">D-alanyl-D-alanine carboxypeptidase-like core domain-containing protein</fullName>
    </recommendedName>
</protein>
<feature type="compositionally biased region" description="Low complexity" evidence="1">
    <location>
        <begin position="95"/>
        <end position="104"/>
    </location>
</feature>
<organism evidence="3 4">
    <name type="scientific">Ceratodon purpureus</name>
    <name type="common">Fire moss</name>
    <name type="synonym">Dicranum purpureum</name>
    <dbReference type="NCBI Taxonomy" id="3225"/>
    <lineage>
        <taxon>Eukaryota</taxon>
        <taxon>Viridiplantae</taxon>
        <taxon>Streptophyta</taxon>
        <taxon>Embryophyta</taxon>
        <taxon>Bryophyta</taxon>
        <taxon>Bryophytina</taxon>
        <taxon>Bryopsida</taxon>
        <taxon>Dicranidae</taxon>
        <taxon>Pseudoditrichales</taxon>
        <taxon>Ditrichaceae</taxon>
        <taxon>Ceratodon</taxon>
    </lineage>
</organism>
<evidence type="ECO:0000313" key="3">
    <source>
        <dbReference type="EMBL" id="KAG0566945.1"/>
    </source>
</evidence>
<accession>A0A8T0H828</accession>
<dbReference type="GO" id="GO:0008233">
    <property type="term" value="F:peptidase activity"/>
    <property type="evidence" value="ECO:0007669"/>
    <property type="project" value="InterPro"/>
</dbReference>
<dbReference type="CDD" id="cd14852">
    <property type="entry name" value="LD-carboxypeptidase"/>
    <property type="match status" value="1"/>
</dbReference>
<comment type="caution">
    <text evidence="3">The sequence shown here is derived from an EMBL/GenBank/DDBJ whole genome shotgun (WGS) entry which is preliminary data.</text>
</comment>
<dbReference type="EMBL" id="CM026428">
    <property type="protein sequence ID" value="KAG0566945.1"/>
    <property type="molecule type" value="Genomic_DNA"/>
</dbReference>
<proteinExistence type="predicted"/>
<feature type="domain" description="D-alanyl-D-alanine carboxypeptidase-like core" evidence="2">
    <location>
        <begin position="224"/>
        <end position="353"/>
    </location>
</feature>
<dbReference type="InterPro" id="IPR009045">
    <property type="entry name" value="Zn_M74/Hedgehog-like"/>
</dbReference>
<dbReference type="InterPro" id="IPR052179">
    <property type="entry name" value="DD-CPase-like"/>
</dbReference>
<feature type="region of interest" description="Disordered" evidence="1">
    <location>
        <begin position="88"/>
        <end position="107"/>
    </location>
</feature>
<dbReference type="Pfam" id="PF02557">
    <property type="entry name" value="VanY"/>
    <property type="match status" value="1"/>
</dbReference>
<feature type="region of interest" description="Disordered" evidence="1">
    <location>
        <begin position="50"/>
        <end position="80"/>
    </location>
</feature>
<reference evidence="3" key="1">
    <citation type="submission" date="2020-06" db="EMBL/GenBank/DDBJ databases">
        <title>WGS assembly of Ceratodon purpureus strain R40.</title>
        <authorList>
            <person name="Carey S.B."/>
            <person name="Jenkins J."/>
            <person name="Shu S."/>
            <person name="Lovell J.T."/>
            <person name="Sreedasyam A."/>
            <person name="Maumus F."/>
            <person name="Tiley G.P."/>
            <person name="Fernandez-Pozo N."/>
            <person name="Barry K."/>
            <person name="Chen C."/>
            <person name="Wang M."/>
            <person name="Lipzen A."/>
            <person name="Daum C."/>
            <person name="Saski C.A."/>
            <person name="Payton A.C."/>
            <person name="Mcbreen J.C."/>
            <person name="Conrad R.E."/>
            <person name="Kollar L.M."/>
            <person name="Olsson S."/>
            <person name="Huttunen S."/>
            <person name="Landis J.B."/>
            <person name="Wickett N.J."/>
            <person name="Johnson M.G."/>
            <person name="Rensing S.A."/>
            <person name="Grimwood J."/>
            <person name="Schmutz J."/>
            <person name="Mcdaniel S.F."/>
        </authorList>
    </citation>
    <scope>NUCLEOTIDE SEQUENCE</scope>
    <source>
        <strain evidence="3">R40</strain>
    </source>
</reference>
<dbReference type="Proteomes" id="UP000822688">
    <property type="component" value="Chromosome 7"/>
</dbReference>
<gene>
    <name evidence="3" type="ORF">KC19_7G098900</name>
</gene>
<dbReference type="GO" id="GO:0006508">
    <property type="term" value="P:proteolysis"/>
    <property type="evidence" value="ECO:0007669"/>
    <property type="project" value="InterPro"/>
</dbReference>
<name>A0A8T0H828_CERPU</name>
<dbReference type="PANTHER" id="PTHR34385">
    <property type="entry name" value="D-ALANYL-D-ALANINE CARBOXYPEPTIDASE"/>
    <property type="match status" value="1"/>
</dbReference>